<organism evidence="1 2">
    <name type="scientific">Rhamnella rubrinervis</name>
    <dbReference type="NCBI Taxonomy" id="2594499"/>
    <lineage>
        <taxon>Eukaryota</taxon>
        <taxon>Viridiplantae</taxon>
        <taxon>Streptophyta</taxon>
        <taxon>Embryophyta</taxon>
        <taxon>Tracheophyta</taxon>
        <taxon>Spermatophyta</taxon>
        <taxon>Magnoliopsida</taxon>
        <taxon>eudicotyledons</taxon>
        <taxon>Gunneridae</taxon>
        <taxon>Pentapetalae</taxon>
        <taxon>rosids</taxon>
        <taxon>fabids</taxon>
        <taxon>Rosales</taxon>
        <taxon>Rhamnaceae</taxon>
        <taxon>rhamnoid group</taxon>
        <taxon>Rhamneae</taxon>
        <taxon>Rhamnella</taxon>
    </lineage>
</organism>
<proteinExistence type="predicted"/>
<dbReference type="AlphaFoldDB" id="A0A8K0GV59"/>
<name>A0A8K0GV59_9ROSA</name>
<reference evidence="1" key="1">
    <citation type="submission" date="2020-03" db="EMBL/GenBank/DDBJ databases">
        <title>A high-quality chromosome-level genome assembly of a woody plant with both climbing and erect habits, Rhamnella rubrinervis.</title>
        <authorList>
            <person name="Lu Z."/>
            <person name="Yang Y."/>
            <person name="Zhu X."/>
            <person name="Sun Y."/>
        </authorList>
    </citation>
    <scope>NUCLEOTIDE SEQUENCE</scope>
    <source>
        <strain evidence="1">BYM</strain>
        <tissue evidence="1">Leaf</tissue>
    </source>
</reference>
<dbReference type="Proteomes" id="UP000796880">
    <property type="component" value="Unassembled WGS sequence"/>
</dbReference>
<evidence type="ECO:0000313" key="2">
    <source>
        <dbReference type="Proteomes" id="UP000796880"/>
    </source>
</evidence>
<dbReference type="EMBL" id="VOIH02000009">
    <property type="protein sequence ID" value="KAF3438806.1"/>
    <property type="molecule type" value="Genomic_DNA"/>
</dbReference>
<keyword evidence="2" id="KW-1185">Reference proteome</keyword>
<gene>
    <name evidence="1" type="ORF">FNV43_RR21571</name>
</gene>
<comment type="caution">
    <text evidence="1">The sequence shown here is derived from an EMBL/GenBank/DDBJ whole genome shotgun (WGS) entry which is preliminary data.</text>
</comment>
<evidence type="ECO:0000313" key="1">
    <source>
        <dbReference type="EMBL" id="KAF3438806.1"/>
    </source>
</evidence>
<sequence length="355" mass="39297">MTDESEHKSANPLREGGLLDSALSAIPEKLRRTGGHGRRVHVPAPVRPFKVDVAIVHFCRHGRIVVTLIKCIAQSAVDVAGVVMQALLARNDGVCSKDHITSLRKICPMVSSEITFEVPAAEVVGYGAPKLAVAVDHTVIYLQLAKSISRKLSSFTFVHAFWNLLFRFIKARGLIFGSQSQVMGSSQEAGHRLKFSSAESAPNTITITPATKLQIQNNFREAIVGLSSLNGIFCDVVKEVEEIMKGLSPVMFEDFVKSFQINLEEEIETKKNSPDTTWTVCCHIMMGYVSTTGHKSCTSAQMLQLVKLEENLTMSLFMPLRAAFTMKYQKTSVFKLHENQAARMFLAVLRDFCCV</sequence>
<protein>
    <submittedName>
        <fullName evidence="1">Uncharacterized protein</fullName>
    </submittedName>
</protein>
<accession>A0A8K0GV59</accession>
<dbReference type="OrthoDB" id="47328at2759"/>